<dbReference type="GO" id="GO:0016740">
    <property type="term" value="F:transferase activity"/>
    <property type="evidence" value="ECO:0007669"/>
    <property type="project" value="UniProtKB-KW"/>
</dbReference>
<reference evidence="2 3" key="1">
    <citation type="submission" date="2020-07" db="EMBL/GenBank/DDBJ databases">
        <title>Halosimplex litoreum sp. nov. and Halosimplex rubrum sp. nov., isolated from different salt environments.</title>
        <authorList>
            <person name="Cui H."/>
        </authorList>
    </citation>
    <scope>NUCLEOTIDE SEQUENCE [LARGE SCALE GENOMIC DNA]</scope>
    <source>
        <strain evidence="2 3">R2</strain>
    </source>
</reference>
<evidence type="ECO:0000313" key="3">
    <source>
        <dbReference type="Proteomes" id="UP000509346"/>
    </source>
</evidence>
<dbReference type="AlphaFoldDB" id="A0A7D5T2M0"/>
<evidence type="ECO:0000259" key="1">
    <source>
        <dbReference type="Pfam" id="PF00884"/>
    </source>
</evidence>
<dbReference type="GeneID" id="56082183"/>
<keyword evidence="2" id="KW-0808">Transferase</keyword>
<dbReference type="PANTHER" id="PTHR43751">
    <property type="entry name" value="SULFATASE"/>
    <property type="match status" value="1"/>
</dbReference>
<dbReference type="OrthoDB" id="102174at2157"/>
<dbReference type="RefSeq" id="WP_179921100.1">
    <property type="nucleotide sequence ID" value="NZ_CP058909.1"/>
</dbReference>
<dbReference type="InterPro" id="IPR052701">
    <property type="entry name" value="GAG_Ulvan_Degrading_Sulfatases"/>
</dbReference>
<gene>
    <name evidence="2" type="ORF">HZS54_06300</name>
</gene>
<dbReference type="Proteomes" id="UP000509346">
    <property type="component" value="Chromosome"/>
</dbReference>
<evidence type="ECO:0000313" key="2">
    <source>
        <dbReference type="EMBL" id="QLH81271.1"/>
    </source>
</evidence>
<dbReference type="Gene3D" id="3.40.720.10">
    <property type="entry name" value="Alkaline Phosphatase, subunit A"/>
    <property type="match status" value="1"/>
</dbReference>
<organism evidence="2 3">
    <name type="scientific">Halosimplex pelagicum</name>
    <dbReference type="NCBI Taxonomy" id="869886"/>
    <lineage>
        <taxon>Archaea</taxon>
        <taxon>Methanobacteriati</taxon>
        <taxon>Methanobacteriota</taxon>
        <taxon>Stenosarchaea group</taxon>
        <taxon>Halobacteria</taxon>
        <taxon>Halobacteriales</taxon>
        <taxon>Haloarculaceae</taxon>
        <taxon>Halosimplex</taxon>
    </lineage>
</organism>
<dbReference type="EMBL" id="CP058909">
    <property type="protein sequence ID" value="QLH81271.1"/>
    <property type="molecule type" value="Genomic_DNA"/>
</dbReference>
<feature type="domain" description="Sulfatase N-terminal" evidence="1">
    <location>
        <begin position="26"/>
        <end position="325"/>
    </location>
</feature>
<name>A0A7D5T2M0_9EURY</name>
<dbReference type="InterPro" id="IPR017850">
    <property type="entry name" value="Alkaline_phosphatase_core_sf"/>
</dbReference>
<dbReference type="KEGG" id="hpel:HZS54_06300"/>
<sequence>MANIAVVVLDTLRKETFDEYFKWLPGKRFENCWSPSHWTVPVHAALFTGQRPVEVGTYARSLNLDCDLPTIAEILSSKEYTTRAFSTNPNISKRFRFHRGFDEFRGNWRLRHFNRDDLFDWDTVAGEGEGVFWRYAQGVKECIQSDSATFPSLYNGVEMKLGHFGLFDKYKDQGAAEALQYISGTNFTEDEFLFLNLMEVHAPYEVPSEYQSTTTPTFLGIEETINNSSVDGKETKQGYEECAGYLSDKYSEIFSELSKDFDWIVTLSDHGELFGENGAWRHGYGVYPELTHVPLVISDTSGNKETVSEVVSITDVYDTILDITGLADQMQEMNSLIGDVHGKEVLTSYHGITHQHKVDTLRDRGFDSRTIEQYDAPVYGLVSKDGEYIYRDVHGVHGFPDIDKVTEEAEQILNSAVDEISSIDRNDNKIDLNDSARSQLEELGYI</sequence>
<accession>A0A7D5T2M0</accession>
<dbReference type="GO" id="GO:0016787">
    <property type="term" value="F:hydrolase activity"/>
    <property type="evidence" value="ECO:0007669"/>
    <property type="project" value="UniProtKB-KW"/>
</dbReference>
<protein>
    <submittedName>
        <fullName evidence="2">Sulfatase-like hydrolase/transferase</fullName>
    </submittedName>
</protein>
<dbReference type="SUPFAM" id="SSF53649">
    <property type="entry name" value="Alkaline phosphatase-like"/>
    <property type="match status" value="1"/>
</dbReference>
<dbReference type="Pfam" id="PF00884">
    <property type="entry name" value="Sulfatase"/>
    <property type="match status" value="1"/>
</dbReference>
<proteinExistence type="predicted"/>
<dbReference type="PANTHER" id="PTHR43751:SF3">
    <property type="entry name" value="SULFATASE N-TERMINAL DOMAIN-CONTAINING PROTEIN"/>
    <property type="match status" value="1"/>
</dbReference>
<keyword evidence="2" id="KW-0378">Hydrolase</keyword>
<dbReference type="InterPro" id="IPR000917">
    <property type="entry name" value="Sulfatase_N"/>
</dbReference>
<keyword evidence="3" id="KW-1185">Reference proteome</keyword>